<keyword evidence="2" id="KW-0808">Transferase</keyword>
<accession>A0A4S3MC82</accession>
<sequence length="244" mass="26519">MLIVVDALNRHQFRAMLAEAARRRQLCQPSDPGDDALDRCNPAHILCLDDAGQVVGGLRLMQTTGPHMLSDTRSALMADQVPLRSARLWEVSQFWADAPGAAPMLLTGALDYARRAGVLDLVALLDAPTDRALSRSGPPLYDYLGQPRDGLVAALVECSAQQIIRLRARFRLDAPEFADTDTALAHFGKSRRPAAKLDASAALAAWCDEQIATADDPHERAAAEALRLELSHLIDGAPRRRCKA</sequence>
<evidence type="ECO:0000256" key="1">
    <source>
        <dbReference type="PROSITE-ProRule" id="PRU00533"/>
    </source>
</evidence>
<dbReference type="SUPFAM" id="SSF55729">
    <property type="entry name" value="Acyl-CoA N-acyltransferases (Nat)"/>
    <property type="match status" value="1"/>
</dbReference>
<comment type="similarity">
    <text evidence="1 2">Belongs to the autoinducer synthase family.</text>
</comment>
<dbReference type="Proteomes" id="UP000306113">
    <property type="component" value="Unassembled WGS sequence"/>
</dbReference>
<dbReference type="EMBL" id="SSMD01000003">
    <property type="protein sequence ID" value="THD74621.1"/>
    <property type="molecule type" value="Genomic_DNA"/>
</dbReference>
<dbReference type="AlphaFoldDB" id="A0A4S3MC82"/>
<name>A0A4S3MC82_9RHOB</name>
<keyword evidence="1 2" id="KW-0071">Autoinducer synthesis</keyword>
<dbReference type="PRINTS" id="PR01549">
    <property type="entry name" value="AUTOINDCRSYN"/>
</dbReference>
<dbReference type="EC" id="2.3.1.184" evidence="2"/>
<reference evidence="3 4" key="1">
    <citation type="submission" date="2019-04" db="EMBL/GenBank/DDBJ databases">
        <title>Draft genome sequence of Youngimonas vesicularis.</title>
        <authorList>
            <person name="Hameed A."/>
        </authorList>
    </citation>
    <scope>NUCLEOTIDE SEQUENCE [LARGE SCALE GENOMIC DNA]</scope>
    <source>
        <strain evidence="3 4">CC-AMW-E</strain>
    </source>
</reference>
<organism evidence="3 4">
    <name type="scientific">Thalassobius vesicularis</name>
    <dbReference type="NCBI Taxonomy" id="1294297"/>
    <lineage>
        <taxon>Bacteria</taxon>
        <taxon>Pseudomonadati</taxon>
        <taxon>Pseudomonadota</taxon>
        <taxon>Alphaproteobacteria</taxon>
        <taxon>Rhodobacterales</taxon>
        <taxon>Roseobacteraceae</taxon>
        <taxon>Thalassovita</taxon>
    </lineage>
</organism>
<proteinExistence type="inferred from homology"/>
<dbReference type="Gene3D" id="3.40.630.30">
    <property type="match status" value="1"/>
</dbReference>
<comment type="caution">
    <text evidence="3">The sequence shown here is derived from an EMBL/GenBank/DDBJ whole genome shotgun (WGS) entry which is preliminary data.</text>
</comment>
<dbReference type="InterPro" id="IPR001690">
    <property type="entry name" value="Autoind_synthase"/>
</dbReference>
<evidence type="ECO:0000256" key="2">
    <source>
        <dbReference type="RuleBase" id="RU361135"/>
    </source>
</evidence>
<evidence type="ECO:0000313" key="3">
    <source>
        <dbReference type="EMBL" id="THD74621.1"/>
    </source>
</evidence>
<evidence type="ECO:0000313" key="4">
    <source>
        <dbReference type="Proteomes" id="UP000306113"/>
    </source>
</evidence>
<dbReference type="GO" id="GO:0009372">
    <property type="term" value="P:quorum sensing"/>
    <property type="evidence" value="ECO:0007669"/>
    <property type="project" value="UniProtKB-UniRule"/>
</dbReference>
<keyword evidence="1 2" id="KW-0673">Quorum sensing</keyword>
<keyword evidence="4" id="KW-1185">Reference proteome</keyword>
<dbReference type="PROSITE" id="PS51187">
    <property type="entry name" value="AUTOINDUCER_SYNTH_2"/>
    <property type="match status" value="1"/>
</dbReference>
<dbReference type="OrthoDB" id="6169313at2"/>
<dbReference type="Pfam" id="PF00765">
    <property type="entry name" value="Autoind_synth"/>
    <property type="match status" value="1"/>
</dbReference>
<dbReference type="RefSeq" id="WP_136338478.1">
    <property type="nucleotide sequence ID" value="NZ_SSMD01000003.1"/>
</dbReference>
<comment type="catalytic activity">
    <reaction evidence="2">
        <text>a fatty acyl-[ACP] + S-adenosyl-L-methionine = an N-acyl-L-homoserine lactone + S-methyl-5'-thioadenosine + holo-[ACP] + H(+)</text>
        <dbReference type="Rhea" id="RHEA:10096"/>
        <dbReference type="Rhea" id="RHEA-COMP:9685"/>
        <dbReference type="Rhea" id="RHEA-COMP:14125"/>
        <dbReference type="ChEBI" id="CHEBI:15378"/>
        <dbReference type="ChEBI" id="CHEBI:17509"/>
        <dbReference type="ChEBI" id="CHEBI:55474"/>
        <dbReference type="ChEBI" id="CHEBI:59789"/>
        <dbReference type="ChEBI" id="CHEBI:64479"/>
        <dbReference type="ChEBI" id="CHEBI:138651"/>
        <dbReference type="EC" id="2.3.1.184"/>
    </reaction>
</comment>
<gene>
    <name evidence="3" type="ORF">E7681_06515</name>
</gene>
<protein>
    <recommendedName>
        <fullName evidence="2">Acyl-homoserine-lactone synthase</fullName>
        <ecNumber evidence="2">2.3.1.184</ecNumber>
    </recommendedName>
    <alternativeName>
        <fullName evidence="2">Autoinducer synthesis protein</fullName>
    </alternativeName>
</protein>
<dbReference type="InterPro" id="IPR016181">
    <property type="entry name" value="Acyl_CoA_acyltransferase"/>
</dbReference>
<keyword evidence="2" id="KW-0949">S-adenosyl-L-methionine</keyword>
<dbReference type="GO" id="GO:0061579">
    <property type="term" value="F:N-acyl homoserine lactone synthase activity"/>
    <property type="evidence" value="ECO:0007669"/>
    <property type="project" value="UniProtKB-UniRule"/>
</dbReference>